<name>A0A180FYE2_PUCT1</name>
<sequence>MDPLTSSSATSNSASTLSSSSSPPKSSIDLDPSLNPNKPARVIIELQIEGRYFRALIDTGSEIDLISDRA</sequence>
<evidence type="ECO:0000313" key="4">
    <source>
        <dbReference type="Proteomes" id="UP000005240"/>
    </source>
</evidence>
<keyword evidence="4" id="KW-1185">Reference proteome</keyword>
<protein>
    <submittedName>
        <fullName evidence="2 3">Uncharacterized protein</fullName>
    </submittedName>
</protein>
<gene>
    <name evidence="2" type="ORF">PTTG_30542</name>
</gene>
<feature type="compositionally biased region" description="Low complexity" evidence="1">
    <location>
        <begin position="1"/>
        <end position="34"/>
    </location>
</feature>
<feature type="region of interest" description="Disordered" evidence="1">
    <location>
        <begin position="1"/>
        <end position="37"/>
    </location>
</feature>
<reference evidence="3" key="4">
    <citation type="submission" date="2025-05" db="UniProtKB">
        <authorList>
            <consortium name="EnsemblFungi"/>
        </authorList>
    </citation>
    <scope>IDENTIFICATION</scope>
    <source>
        <strain evidence="3">isolate 1-1 / race 1 (BBBD)</strain>
    </source>
</reference>
<dbReference type="VEuPathDB" id="FungiDB:PTTG_30542"/>
<evidence type="ECO:0000313" key="2">
    <source>
        <dbReference type="EMBL" id="OAV85410.1"/>
    </source>
</evidence>
<accession>A0A180FYE2</accession>
<reference evidence="3 4" key="3">
    <citation type="journal article" date="2017" name="G3 (Bethesda)">
        <title>Comparative analysis highlights variable genome content of wheat rusts and divergence of the mating loci.</title>
        <authorList>
            <person name="Cuomo C.A."/>
            <person name="Bakkeren G."/>
            <person name="Khalil H.B."/>
            <person name="Panwar V."/>
            <person name="Joly D."/>
            <person name="Linning R."/>
            <person name="Sakthikumar S."/>
            <person name="Song X."/>
            <person name="Adiconis X."/>
            <person name="Fan L."/>
            <person name="Goldberg J.M."/>
            <person name="Levin J.Z."/>
            <person name="Young S."/>
            <person name="Zeng Q."/>
            <person name="Anikster Y."/>
            <person name="Bruce M."/>
            <person name="Wang M."/>
            <person name="Yin C."/>
            <person name="McCallum B."/>
            <person name="Szabo L.J."/>
            <person name="Hulbert S."/>
            <person name="Chen X."/>
            <person name="Fellers J.P."/>
        </authorList>
    </citation>
    <scope>NUCLEOTIDE SEQUENCE</scope>
    <source>
        <strain evidence="3">isolate 1-1 / race 1 (BBBD)</strain>
        <strain evidence="4">Isolate 1-1 / race 1 (BBBD)</strain>
    </source>
</reference>
<dbReference type="EMBL" id="ADAS02004472">
    <property type="protein sequence ID" value="OAV85410.1"/>
    <property type="molecule type" value="Genomic_DNA"/>
</dbReference>
<reference evidence="2" key="2">
    <citation type="submission" date="2016-05" db="EMBL/GenBank/DDBJ databases">
        <title>Comparative analysis highlights variable genome content of wheat rusts and divergence of the mating loci.</title>
        <authorList>
            <person name="Cuomo C.A."/>
            <person name="Bakkeren G."/>
            <person name="Szabo L."/>
            <person name="Khalil H."/>
            <person name="Joly D."/>
            <person name="Goldberg J."/>
            <person name="Young S."/>
            <person name="Zeng Q."/>
            <person name="Fellers J."/>
        </authorList>
    </citation>
    <scope>NUCLEOTIDE SEQUENCE [LARGE SCALE GENOMIC DNA]</scope>
    <source>
        <strain evidence="2">1-1 BBBD Race 1</strain>
    </source>
</reference>
<dbReference type="EnsemblFungi" id="PTTG_30542-t43_1">
    <property type="protein sequence ID" value="PTTG_30542-t43_1-p1"/>
    <property type="gene ID" value="PTTG_30542"/>
</dbReference>
<dbReference type="OrthoDB" id="3267748at2759"/>
<feature type="non-terminal residue" evidence="2">
    <location>
        <position position="70"/>
    </location>
</feature>
<dbReference type="Proteomes" id="UP000005240">
    <property type="component" value="Unassembled WGS sequence"/>
</dbReference>
<organism evidence="2">
    <name type="scientific">Puccinia triticina (isolate 1-1 / race 1 (BBBD))</name>
    <name type="common">Brown leaf rust fungus</name>
    <dbReference type="NCBI Taxonomy" id="630390"/>
    <lineage>
        <taxon>Eukaryota</taxon>
        <taxon>Fungi</taxon>
        <taxon>Dikarya</taxon>
        <taxon>Basidiomycota</taxon>
        <taxon>Pucciniomycotina</taxon>
        <taxon>Pucciniomycetes</taxon>
        <taxon>Pucciniales</taxon>
        <taxon>Pucciniaceae</taxon>
        <taxon>Puccinia</taxon>
    </lineage>
</organism>
<evidence type="ECO:0000313" key="3">
    <source>
        <dbReference type="EnsemblFungi" id="PTTG_30542-t43_1-p1"/>
    </source>
</evidence>
<evidence type="ECO:0000256" key="1">
    <source>
        <dbReference type="SAM" id="MobiDB-lite"/>
    </source>
</evidence>
<proteinExistence type="predicted"/>
<reference evidence="2" key="1">
    <citation type="submission" date="2009-11" db="EMBL/GenBank/DDBJ databases">
        <authorList>
            <consortium name="The Broad Institute Genome Sequencing Platform"/>
            <person name="Ward D."/>
            <person name="Feldgarden M."/>
            <person name="Earl A."/>
            <person name="Young S.K."/>
            <person name="Zeng Q."/>
            <person name="Koehrsen M."/>
            <person name="Alvarado L."/>
            <person name="Berlin A."/>
            <person name="Bochicchio J."/>
            <person name="Borenstein D."/>
            <person name="Chapman S.B."/>
            <person name="Chen Z."/>
            <person name="Engels R."/>
            <person name="Freedman E."/>
            <person name="Gellesch M."/>
            <person name="Goldberg J."/>
            <person name="Griggs A."/>
            <person name="Gujja S."/>
            <person name="Heilman E."/>
            <person name="Heiman D."/>
            <person name="Hepburn T."/>
            <person name="Howarth C."/>
            <person name="Jen D."/>
            <person name="Larson L."/>
            <person name="Lewis B."/>
            <person name="Mehta T."/>
            <person name="Park D."/>
            <person name="Pearson M."/>
            <person name="Roberts A."/>
            <person name="Saif S."/>
            <person name="Shea T."/>
            <person name="Shenoy N."/>
            <person name="Sisk P."/>
            <person name="Stolte C."/>
            <person name="Sykes S."/>
            <person name="Thomson T."/>
            <person name="Walk T."/>
            <person name="White J."/>
            <person name="Yandava C."/>
            <person name="Izard J."/>
            <person name="Baranova O.V."/>
            <person name="Blanton J.M."/>
            <person name="Tanner A.C."/>
            <person name="Dewhirst F.E."/>
            <person name="Haas B."/>
            <person name="Nusbaum C."/>
            <person name="Birren B."/>
        </authorList>
    </citation>
    <scope>NUCLEOTIDE SEQUENCE [LARGE SCALE GENOMIC DNA]</scope>
    <source>
        <strain evidence="2">1-1 BBBD Race 1</strain>
    </source>
</reference>
<dbReference type="AlphaFoldDB" id="A0A180FYE2"/>